<gene>
    <name evidence="1" type="ORF">I4F81_001124</name>
</gene>
<comment type="caution">
    <text evidence="1">The sequence shown here is derived from an EMBL/GenBank/DDBJ whole genome shotgun (WGS) entry which is preliminary data.</text>
</comment>
<reference evidence="1" key="1">
    <citation type="submission" date="2019-11" db="EMBL/GenBank/DDBJ databases">
        <title>Nori genome reveals adaptations in red seaweeds to the harsh intertidal environment.</title>
        <authorList>
            <person name="Wang D."/>
            <person name="Mao Y."/>
        </authorList>
    </citation>
    <scope>NUCLEOTIDE SEQUENCE</scope>
    <source>
        <tissue evidence="1">Gametophyte</tissue>
    </source>
</reference>
<protein>
    <submittedName>
        <fullName evidence="1">Uncharacterized protein</fullName>
    </submittedName>
</protein>
<keyword evidence="2" id="KW-1185">Reference proteome</keyword>
<accession>A0ACC3BLM5</accession>
<dbReference type="Proteomes" id="UP000798662">
    <property type="component" value="Chromosome 1"/>
</dbReference>
<proteinExistence type="predicted"/>
<dbReference type="EMBL" id="CM020618">
    <property type="protein sequence ID" value="KAK1858523.1"/>
    <property type="molecule type" value="Genomic_DNA"/>
</dbReference>
<sequence>MAAPRFDGADFGDAALTGGSLPAARRGVAGDADGAGHAQRVQLLRPIGGRPSSPGRPASRVPPRPDRLVAALTRMLPAEFFAPPERVDISHLAAGGKTPLLVTRSKGRRFAGVANVWARDAATAAAEGGVIDKTTALMDRAVARVTGWLPPAGPAGGTGTSGR</sequence>
<name>A0ACC3BLM5_PYRYE</name>
<organism evidence="1 2">
    <name type="scientific">Pyropia yezoensis</name>
    <name type="common">Susabi-nori</name>
    <name type="synonym">Porphyra yezoensis</name>
    <dbReference type="NCBI Taxonomy" id="2788"/>
    <lineage>
        <taxon>Eukaryota</taxon>
        <taxon>Rhodophyta</taxon>
        <taxon>Bangiophyceae</taxon>
        <taxon>Bangiales</taxon>
        <taxon>Bangiaceae</taxon>
        <taxon>Pyropia</taxon>
    </lineage>
</organism>
<evidence type="ECO:0000313" key="2">
    <source>
        <dbReference type="Proteomes" id="UP000798662"/>
    </source>
</evidence>
<evidence type="ECO:0000313" key="1">
    <source>
        <dbReference type="EMBL" id="KAK1858523.1"/>
    </source>
</evidence>